<sequence>MSVEDLPILGPVFESGADDYVFDGLLLTGPLLLCVLALVDRTQVTMAIAAGYLTVFVGYILYKASKYESA</sequence>
<comment type="caution">
    <text evidence="2">The sequence shown here is derived from an EMBL/GenBank/DDBJ whole genome shotgun (WGS) entry which is preliminary data.</text>
</comment>
<dbReference type="EMBL" id="JAMQOP010000005">
    <property type="protein sequence ID" value="MDS0301017.1"/>
    <property type="molecule type" value="Genomic_DNA"/>
</dbReference>
<reference evidence="2 3" key="1">
    <citation type="submission" date="2022-06" db="EMBL/GenBank/DDBJ databases">
        <title>Halogeometricum sp. a new haloarchaeum isolate from saline soil.</title>
        <authorList>
            <person name="Strakova D."/>
            <person name="Galisteo C."/>
            <person name="Sanchez-Porro C."/>
            <person name="Ventosa A."/>
        </authorList>
    </citation>
    <scope>NUCLEOTIDE SEQUENCE [LARGE SCALE GENOMIC DNA]</scope>
    <source>
        <strain evidence="2 3">S1BR25-6</strain>
    </source>
</reference>
<keyword evidence="3" id="KW-1185">Reference proteome</keyword>
<protein>
    <submittedName>
        <fullName evidence="2">Uncharacterized protein</fullName>
    </submittedName>
</protein>
<keyword evidence="1" id="KW-1133">Transmembrane helix</keyword>
<keyword evidence="1" id="KW-0472">Membrane</keyword>
<dbReference type="Proteomes" id="UP001257060">
    <property type="component" value="Unassembled WGS sequence"/>
</dbReference>
<proteinExistence type="predicted"/>
<feature type="transmembrane region" description="Helical" evidence="1">
    <location>
        <begin position="20"/>
        <end position="39"/>
    </location>
</feature>
<feature type="transmembrane region" description="Helical" evidence="1">
    <location>
        <begin position="44"/>
        <end position="62"/>
    </location>
</feature>
<name>A0ABU2GJL5_9EURY</name>
<gene>
    <name evidence="2" type="ORF">NDI76_19935</name>
</gene>
<evidence type="ECO:0000313" key="3">
    <source>
        <dbReference type="Proteomes" id="UP001257060"/>
    </source>
</evidence>
<keyword evidence="1" id="KW-0812">Transmembrane</keyword>
<dbReference type="RefSeq" id="WP_310925941.1">
    <property type="nucleotide sequence ID" value="NZ_JAMQOP010000005.1"/>
</dbReference>
<evidence type="ECO:0000256" key="1">
    <source>
        <dbReference type="SAM" id="Phobius"/>
    </source>
</evidence>
<evidence type="ECO:0000313" key="2">
    <source>
        <dbReference type="EMBL" id="MDS0301017.1"/>
    </source>
</evidence>
<accession>A0ABU2GJL5</accession>
<organism evidence="2 3">
    <name type="scientific">Halogeometricum salsisoli</name>
    <dbReference type="NCBI Taxonomy" id="2950536"/>
    <lineage>
        <taxon>Archaea</taxon>
        <taxon>Methanobacteriati</taxon>
        <taxon>Methanobacteriota</taxon>
        <taxon>Stenosarchaea group</taxon>
        <taxon>Halobacteria</taxon>
        <taxon>Halobacteriales</taxon>
        <taxon>Haloferacaceae</taxon>
        <taxon>Halogeometricum</taxon>
    </lineage>
</organism>